<evidence type="ECO:0000313" key="2">
    <source>
        <dbReference type="EMBL" id="VFD55301.1"/>
    </source>
</evidence>
<name>A0AAX3H2Y2_CLODI</name>
<dbReference type="InterPro" id="IPR000868">
    <property type="entry name" value="Isochorismatase-like_dom"/>
</dbReference>
<protein>
    <submittedName>
        <fullName evidence="2">Isochorismatase</fullName>
        <ecNumber evidence="2">3.-.-.-</ecNumber>
    </submittedName>
</protein>
<sequence>MDNLLNELEALKSNLDNLPIEKIENYDLSKTALFIIDVNNGFAKQGALYSPRVESLIKPIEMFTKKISNKLNRVIAFTDSHTSKSIELLSYPVHCLENDIESELVDELKSIENLKILPKNSTNGFFALENLDFDNIDNIIIVGDCTDICIYQFAITLKSYFNQHNIEKNIVVPMNLVDTYDIPNVHPAEILNLVFFNSMIQNGVNVLKEIR</sequence>
<dbReference type="CDD" id="cd00431">
    <property type="entry name" value="cysteine_hydrolases"/>
    <property type="match status" value="1"/>
</dbReference>
<dbReference type="RefSeq" id="WP_003419760.1">
    <property type="nucleotide sequence ID" value="NZ_BEHB01000020.1"/>
</dbReference>
<reference evidence="2 3" key="1">
    <citation type="submission" date="2019-02" db="EMBL/GenBank/DDBJ databases">
        <authorList>
            <consortium name="Pathogen Informatics"/>
        </authorList>
    </citation>
    <scope>NUCLEOTIDE SEQUENCE [LARGE SCALE GENOMIC DNA]</scope>
    <source>
        <strain evidence="2 3">078GUE027</strain>
    </source>
</reference>
<dbReference type="GO" id="GO:0019365">
    <property type="term" value="P:pyridine nucleotide salvage"/>
    <property type="evidence" value="ECO:0007669"/>
    <property type="project" value="InterPro"/>
</dbReference>
<dbReference type="Proteomes" id="UP000346772">
    <property type="component" value="Unassembled WGS sequence"/>
</dbReference>
<evidence type="ECO:0000259" key="1">
    <source>
        <dbReference type="Pfam" id="PF00857"/>
    </source>
</evidence>
<proteinExistence type="predicted"/>
<dbReference type="EMBL" id="CAADAT010000018">
    <property type="protein sequence ID" value="VFD55301.1"/>
    <property type="molecule type" value="Genomic_DNA"/>
</dbReference>
<dbReference type="Pfam" id="PF00857">
    <property type="entry name" value="Isochorismatase"/>
    <property type="match status" value="1"/>
</dbReference>
<keyword evidence="2" id="KW-0378">Hydrolase</keyword>
<dbReference type="EC" id="3.-.-.-" evidence="2"/>
<comment type="caution">
    <text evidence="2">The sequence shown here is derived from an EMBL/GenBank/DDBJ whole genome shotgun (WGS) entry which is preliminary data.</text>
</comment>
<feature type="domain" description="Isochorismatase-like" evidence="1">
    <location>
        <begin position="31"/>
        <end position="157"/>
    </location>
</feature>
<dbReference type="GO" id="GO:0008936">
    <property type="term" value="F:nicotinamidase activity"/>
    <property type="evidence" value="ECO:0007669"/>
    <property type="project" value="InterPro"/>
</dbReference>
<dbReference type="SUPFAM" id="SSF52499">
    <property type="entry name" value="Isochorismatase-like hydrolases"/>
    <property type="match status" value="1"/>
</dbReference>
<organism evidence="2 3">
    <name type="scientific">Clostridioides difficile</name>
    <name type="common">Peptoclostridium difficile</name>
    <dbReference type="NCBI Taxonomy" id="1496"/>
    <lineage>
        <taxon>Bacteria</taxon>
        <taxon>Bacillati</taxon>
        <taxon>Bacillota</taxon>
        <taxon>Clostridia</taxon>
        <taxon>Peptostreptococcales</taxon>
        <taxon>Peptostreptococcaceae</taxon>
        <taxon>Clostridioides</taxon>
    </lineage>
</organism>
<dbReference type="AlphaFoldDB" id="A0AAX3H2Y2"/>
<dbReference type="InterPro" id="IPR036380">
    <property type="entry name" value="Isochorismatase-like_sf"/>
</dbReference>
<dbReference type="InterPro" id="IPR044717">
    <property type="entry name" value="NIC1"/>
</dbReference>
<gene>
    <name evidence="2" type="ORF">SAMEA1710456_02805</name>
</gene>
<dbReference type="PANTHER" id="PTHR47297">
    <property type="match status" value="1"/>
</dbReference>
<dbReference type="PANTHER" id="PTHR47297:SF2">
    <property type="entry name" value="OS02G0606800 PROTEIN"/>
    <property type="match status" value="1"/>
</dbReference>
<dbReference type="Gene3D" id="3.40.50.850">
    <property type="entry name" value="Isochorismatase-like"/>
    <property type="match status" value="1"/>
</dbReference>
<evidence type="ECO:0000313" key="3">
    <source>
        <dbReference type="Proteomes" id="UP000346772"/>
    </source>
</evidence>
<accession>A0AAX3H2Y2</accession>